<dbReference type="InterPro" id="IPR000531">
    <property type="entry name" value="Beta-barrel_TonB"/>
</dbReference>
<keyword evidence="5 13" id="KW-0732">Signal</keyword>
<evidence type="ECO:0000256" key="12">
    <source>
        <dbReference type="SAM" id="MobiDB-lite"/>
    </source>
</evidence>
<dbReference type="PROSITE" id="PS52016">
    <property type="entry name" value="TONB_DEPENDENT_REC_3"/>
    <property type="match status" value="1"/>
</dbReference>
<evidence type="ECO:0000256" key="1">
    <source>
        <dbReference type="ARBA" id="ARBA00004571"/>
    </source>
</evidence>
<evidence type="ECO:0000256" key="8">
    <source>
        <dbReference type="ARBA" id="ARBA00023136"/>
    </source>
</evidence>
<evidence type="ECO:0000313" key="17">
    <source>
        <dbReference type="Proteomes" id="UP000063953"/>
    </source>
</evidence>
<accession>A0A0K1XHG3</accession>
<keyword evidence="16" id="KW-0675">Receptor</keyword>
<dbReference type="GO" id="GO:0044718">
    <property type="term" value="P:siderophore transmembrane transport"/>
    <property type="evidence" value="ECO:0007669"/>
    <property type="project" value="TreeGrafter"/>
</dbReference>
<keyword evidence="7 11" id="KW-0798">TonB box</keyword>
<feature type="region of interest" description="Disordered" evidence="12">
    <location>
        <begin position="319"/>
        <end position="339"/>
    </location>
</feature>
<organism evidence="16 17">
    <name type="scientific">Thiopseudomonas alkaliphila</name>
    <dbReference type="NCBI Taxonomy" id="1697053"/>
    <lineage>
        <taxon>Bacteria</taxon>
        <taxon>Pseudomonadati</taxon>
        <taxon>Pseudomonadota</taxon>
        <taxon>Gammaproteobacteria</taxon>
        <taxon>Pseudomonadales</taxon>
        <taxon>Pseudomonadaceae</taxon>
        <taxon>Thiopseudomonas</taxon>
    </lineage>
</organism>
<feature type="signal peptide" evidence="13">
    <location>
        <begin position="1"/>
        <end position="21"/>
    </location>
</feature>
<dbReference type="SUPFAM" id="SSF56935">
    <property type="entry name" value="Porins"/>
    <property type="match status" value="1"/>
</dbReference>
<dbReference type="InterPro" id="IPR037066">
    <property type="entry name" value="Plug_dom_sf"/>
</dbReference>
<dbReference type="Proteomes" id="UP000063953">
    <property type="component" value="Chromosome"/>
</dbReference>
<keyword evidence="8 10" id="KW-0472">Membrane</keyword>
<dbReference type="Gene3D" id="2.40.170.20">
    <property type="entry name" value="TonB-dependent receptor, beta-barrel domain"/>
    <property type="match status" value="1"/>
</dbReference>
<evidence type="ECO:0000259" key="14">
    <source>
        <dbReference type="Pfam" id="PF00593"/>
    </source>
</evidence>
<protein>
    <submittedName>
        <fullName evidence="16">TonB-dependent receptor</fullName>
    </submittedName>
</protein>
<evidence type="ECO:0000256" key="4">
    <source>
        <dbReference type="ARBA" id="ARBA00022692"/>
    </source>
</evidence>
<feature type="domain" description="TonB-dependent receptor plug" evidence="15">
    <location>
        <begin position="41"/>
        <end position="154"/>
    </location>
</feature>
<dbReference type="STRING" id="1697053.AKN87_09690"/>
<dbReference type="EMBL" id="CP012365">
    <property type="protein sequence ID" value="AKX60608.1"/>
    <property type="molecule type" value="Genomic_DNA"/>
</dbReference>
<dbReference type="Pfam" id="PF07715">
    <property type="entry name" value="Plug"/>
    <property type="match status" value="1"/>
</dbReference>
<reference evidence="16 17" key="1">
    <citation type="journal article" date="2015" name="Genome Announc.">
        <title>Genome Sequences of Oblitimonas alkaliphila gen. nov. sp. nov. (Proposed), a Novel Bacterium of the Pseudomonadaceae Family.</title>
        <authorList>
            <person name="Lauer A.C."/>
            <person name="Nicholson A.C."/>
            <person name="Humrighouse B.W."/>
            <person name="Emery B."/>
            <person name="Drobish A."/>
            <person name="Juieng P."/>
            <person name="Loparev V."/>
            <person name="McQuiston J.R."/>
        </authorList>
    </citation>
    <scope>NUCLEOTIDE SEQUENCE [LARGE SCALE GENOMIC DNA]</scope>
    <source>
        <strain evidence="16 17">E5571</strain>
    </source>
</reference>
<keyword evidence="9 10" id="KW-0998">Cell outer membrane</keyword>
<sequence length="711" mass="79415">MPFSRSLLACSVFAVSSVALANETIDFGNVVVSASGFEQKITDAPASISVISREELEKKRVTSIADALSDVEGVDVGGSAGKTGGLNISMRGMESKYTLILIDGRRQNAAGNVTPNGFGETSTSFMPPVSAIERIEVIRGPMATLYGSDAMGGVINIITRKVNTEWGGSITAETTLQEKSQYGDSRATNAYLSGPIIEDKLGLTLRGSYFERDKSKIKYDNASGESVNPSMGRNPVKSDIYNLGTRLVFTPNEDNDLGFEYEVNKQTYDNKKGQLGTLGAAGGYEDEQRYDREQYTLFHTGRYALGTLESSIMRNTTETHGRLNPSAMTTPGITPGGKRKLESENTIFDTKFMFSLGDHFMSVGGQLYKAELTDGVVLDKFKHRMNALFIEDEWRFHDDFSLTLGLRRDHHDKFGTEYSPRAYLVWNANDNWTVKGGVSKGFKAPELQQLADGINGFGRQGKLPLIGNPDLKPETTVSTELGFYFDNLDNFNGNFTLFHNKFKDKLATTTVDNCRVTNSASCVDIGDWYEYDKKGNITGPITNYSKAINVDEAITQGYEVAGTYHFTDDWSLNANYTYTRTEQKSGANKGWPLTNTPRHMFNAGLNWQTTDRLNTWLKTEYRSERYRRTENTANFAYNAFGDYKAYTLFHLGGSYQATDNLVLNATIYNLLDKDFIKYKSYTDSSGKVAYDNKYNNNQERRRLWLSATYNF</sequence>
<evidence type="ECO:0000256" key="5">
    <source>
        <dbReference type="ARBA" id="ARBA00022729"/>
    </source>
</evidence>
<dbReference type="PANTHER" id="PTHR30069:SF53">
    <property type="entry name" value="COLICIN I RECEPTOR-RELATED"/>
    <property type="match status" value="1"/>
</dbReference>
<evidence type="ECO:0000259" key="15">
    <source>
        <dbReference type="Pfam" id="PF07715"/>
    </source>
</evidence>
<dbReference type="PANTHER" id="PTHR30069">
    <property type="entry name" value="TONB-DEPENDENT OUTER MEMBRANE RECEPTOR"/>
    <property type="match status" value="1"/>
</dbReference>
<feature type="domain" description="TonB-dependent receptor-like beta-barrel" evidence="14">
    <location>
        <begin position="249"/>
        <end position="670"/>
    </location>
</feature>
<evidence type="ECO:0000256" key="9">
    <source>
        <dbReference type="ARBA" id="ARBA00023237"/>
    </source>
</evidence>
<gene>
    <name evidence="16" type="ORF">AKN88_07300</name>
</gene>
<dbReference type="InterPro" id="IPR036942">
    <property type="entry name" value="Beta-barrel_TonB_sf"/>
</dbReference>
<comment type="subcellular location">
    <subcellularLocation>
        <location evidence="1 10">Cell outer membrane</location>
        <topology evidence="1 10">Multi-pass membrane protein</topology>
    </subcellularLocation>
</comment>
<dbReference type="PATRIC" id="fig|1698449.3.peg.1468"/>
<evidence type="ECO:0000256" key="2">
    <source>
        <dbReference type="ARBA" id="ARBA00022448"/>
    </source>
</evidence>
<dbReference type="AlphaFoldDB" id="A0A0K1XHG3"/>
<comment type="similarity">
    <text evidence="10 11">Belongs to the TonB-dependent receptor family.</text>
</comment>
<dbReference type="GO" id="GO:0015344">
    <property type="term" value="F:siderophore uptake transmembrane transporter activity"/>
    <property type="evidence" value="ECO:0007669"/>
    <property type="project" value="TreeGrafter"/>
</dbReference>
<proteinExistence type="inferred from homology"/>
<keyword evidence="2 10" id="KW-0813">Transport</keyword>
<dbReference type="GO" id="GO:0009279">
    <property type="term" value="C:cell outer membrane"/>
    <property type="evidence" value="ECO:0007669"/>
    <property type="project" value="UniProtKB-SubCell"/>
</dbReference>
<dbReference type="InterPro" id="IPR039426">
    <property type="entry name" value="TonB-dep_rcpt-like"/>
</dbReference>
<evidence type="ECO:0000256" key="6">
    <source>
        <dbReference type="ARBA" id="ARBA00023065"/>
    </source>
</evidence>
<dbReference type="Gene3D" id="2.170.130.10">
    <property type="entry name" value="TonB-dependent receptor, plug domain"/>
    <property type="match status" value="1"/>
</dbReference>
<feature type="chain" id="PRO_5005472235" evidence="13">
    <location>
        <begin position="22"/>
        <end position="711"/>
    </location>
</feature>
<evidence type="ECO:0000256" key="13">
    <source>
        <dbReference type="SAM" id="SignalP"/>
    </source>
</evidence>
<dbReference type="Pfam" id="PF00593">
    <property type="entry name" value="TonB_dep_Rec_b-barrel"/>
    <property type="match status" value="1"/>
</dbReference>
<dbReference type="InterPro" id="IPR012910">
    <property type="entry name" value="Plug_dom"/>
</dbReference>
<evidence type="ECO:0000256" key="11">
    <source>
        <dbReference type="RuleBase" id="RU003357"/>
    </source>
</evidence>
<name>A0A0K1XHG3_9GAMM</name>
<keyword evidence="4 10" id="KW-0812">Transmembrane</keyword>
<keyword evidence="3 10" id="KW-1134">Transmembrane beta strand</keyword>
<evidence type="ECO:0000256" key="3">
    <source>
        <dbReference type="ARBA" id="ARBA00022452"/>
    </source>
</evidence>
<evidence type="ECO:0000256" key="10">
    <source>
        <dbReference type="PROSITE-ProRule" id="PRU01360"/>
    </source>
</evidence>
<evidence type="ECO:0000256" key="7">
    <source>
        <dbReference type="ARBA" id="ARBA00023077"/>
    </source>
</evidence>
<keyword evidence="6" id="KW-0406">Ion transport</keyword>
<evidence type="ECO:0000313" key="16">
    <source>
        <dbReference type="EMBL" id="AKX60608.1"/>
    </source>
</evidence>
<dbReference type="CDD" id="cd01347">
    <property type="entry name" value="ligand_gated_channel"/>
    <property type="match status" value="1"/>
</dbReference>
<keyword evidence="17" id="KW-1185">Reference proteome</keyword>